<dbReference type="Gene3D" id="3.20.10.10">
    <property type="entry name" value="D-amino Acid Aminotransferase, subunit A, domain 2"/>
    <property type="match status" value="1"/>
</dbReference>
<dbReference type="GO" id="GO:0047810">
    <property type="term" value="F:D-alanine-2-oxoglutarate aminotransferase activity"/>
    <property type="evidence" value="ECO:0007669"/>
    <property type="project" value="UniProtKB-EC"/>
</dbReference>
<dbReference type="Gene3D" id="3.30.470.10">
    <property type="match status" value="1"/>
</dbReference>
<dbReference type="InterPro" id="IPR005784">
    <property type="entry name" value="D_amino_transT"/>
</dbReference>
<dbReference type="AlphaFoldDB" id="A0A9E8LUT7"/>
<comment type="similarity">
    <text evidence="2">Belongs to the class-IV pyridoxal-phosphate-dependent aminotransferase family.</text>
</comment>
<evidence type="ECO:0000256" key="3">
    <source>
        <dbReference type="ARBA" id="ARBA00011738"/>
    </source>
</evidence>
<dbReference type="PANTHER" id="PTHR42743:SF10">
    <property type="entry name" value="D-ALANINE AMINOTRANSFERASE"/>
    <property type="match status" value="1"/>
</dbReference>
<dbReference type="RefSeq" id="WP_275417862.1">
    <property type="nucleotide sequence ID" value="NZ_CP106878.1"/>
</dbReference>
<dbReference type="EC" id="2.6.1.21" evidence="4"/>
<comment type="subunit">
    <text evidence="3">Homodimer.</text>
</comment>
<dbReference type="InterPro" id="IPR001544">
    <property type="entry name" value="Aminotrans_IV"/>
</dbReference>
<dbReference type="EMBL" id="CP106878">
    <property type="protein sequence ID" value="WAA10077.1"/>
    <property type="molecule type" value="Genomic_DNA"/>
</dbReference>
<gene>
    <name evidence="13" type="primary">dat</name>
    <name evidence="13" type="ORF">OE104_01665</name>
</gene>
<evidence type="ECO:0000256" key="1">
    <source>
        <dbReference type="ARBA" id="ARBA00001933"/>
    </source>
</evidence>
<dbReference type="InterPro" id="IPR043132">
    <property type="entry name" value="BCAT-like_C"/>
</dbReference>
<dbReference type="InterPro" id="IPR050571">
    <property type="entry name" value="Class-IV_PLP-Dep_Aminotrnsfr"/>
</dbReference>
<dbReference type="GO" id="GO:0008652">
    <property type="term" value="P:amino acid biosynthetic process"/>
    <property type="evidence" value="ECO:0007669"/>
    <property type="project" value="UniProtKB-ARBA"/>
</dbReference>
<keyword evidence="7 13" id="KW-0808">Transferase</keyword>
<dbReference type="GO" id="GO:0046416">
    <property type="term" value="P:D-amino acid metabolic process"/>
    <property type="evidence" value="ECO:0007669"/>
    <property type="project" value="InterPro"/>
</dbReference>
<dbReference type="PANTHER" id="PTHR42743">
    <property type="entry name" value="AMINO-ACID AMINOTRANSFERASE"/>
    <property type="match status" value="1"/>
</dbReference>
<dbReference type="Proteomes" id="UP001164718">
    <property type="component" value="Chromosome"/>
</dbReference>
<evidence type="ECO:0000313" key="13">
    <source>
        <dbReference type="EMBL" id="WAA10077.1"/>
    </source>
</evidence>
<evidence type="ECO:0000256" key="5">
    <source>
        <dbReference type="ARBA" id="ARBA00021779"/>
    </source>
</evidence>
<keyword evidence="14" id="KW-1185">Reference proteome</keyword>
<dbReference type="GO" id="GO:0046394">
    <property type="term" value="P:carboxylic acid biosynthetic process"/>
    <property type="evidence" value="ECO:0007669"/>
    <property type="project" value="UniProtKB-ARBA"/>
</dbReference>
<name>A0A9E8LUT7_9BACI</name>
<dbReference type="KEGG" id="faf:OE104_01665"/>
<comment type="catalytic activity">
    <reaction evidence="12">
        <text>D-alanine + 2-oxoglutarate = D-glutamate + pyruvate</text>
        <dbReference type="Rhea" id="RHEA:15869"/>
        <dbReference type="ChEBI" id="CHEBI:15361"/>
        <dbReference type="ChEBI" id="CHEBI:16810"/>
        <dbReference type="ChEBI" id="CHEBI:29986"/>
        <dbReference type="ChEBI" id="CHEBI:57416"/>
        <dbReference type="EC" id="2.6.1.21"/>
    </reaction>
</comment>
<evidence type="ECO:0000256" key="4">
    <source>
        <dbReference type="ARBA" id="ARBA00012874"/>
    </source>
</evidence>
<dbReference type="NCBIfam" id="TIGR01121">
    <property type="entry name" value="D_amino_aminoT"/>
    <property type="match status" value="1"/>
</dbReference>
<keyword evidence="6 13" id="KW-0032">Aminotransferase</keyword>
<proteinExistence type="inferred from homology"/>
<evidence type="ECO:0000256" key="10">
    <source>
        <dbReference type="ARBA" id="ARBA00033316"/>
    </source>
</evidence>
<dbReference type="GO" id="GO:0030170">
    <property type="term" value="F:pyridoxal phosphate binding"/>
    <property type="evidence" value="ECO:0007669"/>
    <property type="project" value="InterPro"/>
</dbReference>
<accession>A0A9E8LUT7</accession>
<dbReference type="InterPro" id="IPR036038">
    <property type="entry name" value="Aminotransferase-like"/>
</dbReference>
<evidence type="ECO:0000256" key="8">
    <source>
        <dbReference type="ARBA" id="ARBA00022898"/>
    </source>
</evidence>
<evidence type="ECO:0000313" key="14">
    <source>
        <dbReference type="Proteomes" id="UP001164718"/>
    </source>
</evidence>
<evidence type="ECO:0000256" key="11">
    <source>
        <dbReference type="ARBA" id="ARBA00033391"/>
    </source>
</evidence>
<dbReference type="InterPro" id="IPR043131">
    <property type="entry name" value="BCAT-like_N"/>
</dbReference>
<evidence type="ECO:0000256" key="9">
    <source>
        <dbReference type="ARBA" id="ARBA00030138"/>
    </source>
</evidence>
<dbReference type="SUPFAM" id="SSF56752">
    <property type="entry name" value="D-aminoacid aminotransferase-like PLP-dependent enzymes"/>
    <property type="match status" value="1"/>
</dbReference>
<protein>
    <recommendedName>
        <fullName evidence="5">D-alanine aminotransferase</fullName>
        <ecNumber evidence="4">2.6.1.21</ecNumber>
    </recommendedName>
    <alternativeName>
        <fullName evidence="11">D-amino acid aminotransferase</fullName>
    </alternativeName>
    <alternativeName>
        <fullName evidence="9">D-amino acid transaminase</fullName>
    </alternativeName>
    <alternativeName>
        <fullName evidence="10">D-aspartate aminotransferase</fullName>
    </alternativeName>
</protein>
<organism evidence="13 14">
    <name type="scientific">Fervidibacillus albus</name>
    <dbReference type="NCBI Taxonomy" id="2980026"/>
    <lineage>
        <taxon>Bacteria</taxon>
        <taxon>Bacillati</taxon>
        <taxon>Bacillota</taxon>
        <taxon>Bacilli</taxon>
        <taxon>Bacillales</taxon>
        <taxon>Bacillaceae</taxon>
        <taxon>Fervidibacillus</taxon>
    </lineage>
</organism>
<evidence type="ECO:0000256" key="12">
    <source>
        <dbReference type="ARBA" id="ARBA00047911"/>
    </source>
</evidence>
<dbReference type="FunFam" id="3.20.10.10:FF:000002">
    <property type="entry name" value="D-alanine aminotransferase"/>
    <property type="match status" value="1"/>
</dbReference>
<dbReference type="GO" id="GO:0005829">
    <property type="term" value="C:cytosol"/>
    <property type="evidence" value="ECO:0007669"/>
    <property type="project" value="TreeGrafter"/>
</dbReference>
<evidence type="ECO:0000256" key="6">
    <source>
        <dbReference type="ARBA" id="ARBA00022576"/>
    </source>
</evidence>
<evidence type="ECO:0000256" key="2">
    <source>
        <dbReference type="ARBA" id="ARBA00009320"/>
    </source>
</evidence>
<dbReference type="CDD" id="cd01558">
    <property type="entry name" value="D-AAT_like"/>
    <property type="match status" value="1"/>
</dbReference>
<comment type="cofactor">
    <cofactor evidence="1">
        <name>pyridoxal 5'-phosphate</name>
        <dbReference type="ChEBI" id="CHEBI:597326"/>
    </cofactor>
</comment>
<dbReference type="Pfam" id="PF01063">
    <property type="entry name" value="Aminotran_4"/>
    <property type="match status" value="1"/>
</dbReference>
<sequence length="290" mass="33403">MAYMLLNGELIERSEGKIDIEDRGFQFGDGVYEVISVYGGHPFALNEHLDRLFESARKIYMNIPYSKTELEDGIKRLLQKEKKNNCYVYMQFSRGTSIRNHIIPKTATGTLIIYLLDAKQIDEWKQKGIKTVITEDIRWLRCDIKTTSLLGNVLVKQKAVEKNASEAILHRDGVVTEGSSTNVWIVKDRLIRTHPADHFILNGITRREILSICENHQFRCMEQRFTVDELLEADEIFITSTTLEVMPVVEVDGQKISGGKPGPITRKLQSLFEQEIQFRCFDVKEKFSVK</sequence>
<evidence type="ECO:0000256" key="7">
    <source>
        <dbReference type="ARBA" id="ARBA00022679"/>
    </source>
</evidence>
<keyword evidence="8" id="KW-0663">Pyridoxal phosphate</keyword>
<reference evidence="13" key="1">
    <citation type="submission" date="2022-09" db="EMBL/GenBank/DDBJ databases">
        <title>Complete Genomes of Fervidibacillus albus and Fervidibacillus halotolerans isolated from tidal flat sediments.</title>
        <authorList>
            <person name="Kwon K.K."/>
            <person name="Yang S.-H."/>
            <person name="Park M.J."/>
            <person name="Oh H.-M."/>
        </authorList>
    </citation>
    <scope>NUCLEOTIDE SEQUENCE</scope>
    <source>
        <strain evidence="13">MEBiC13591</strain>
    </source>
</reference>